<organism evidence="3 4">
    <name type="scientific">Streptomyces genisteinicus</name>
    <dbReference type="NCBI Taxonomy" id="2768068"/>
    <lineage>
        <taxon>Bacteria</taxon>
        <taxon>Bacillati</taxon>
        <taxon>Actinomycetota</taxon>
        <taxon>Actinomycetes</taxon>
        <taxon>Kitasatosporales</taxon>
        <taxon>Streptomycetaceae</taxon>
        <taxon>Streptomyces</taxon>
    </lineage>
</organism>
<evidence type="ECO:0000313" key="4">
    <source>
        <dbReference type="Proteomes" id="UP000516230"/>
    </source>
</evidence>
<keyword evidence="2" id="KW-0732">Signal</keyword>
<feature type="region of interest" description="Disordered" evidence="1">
    <location>
        <begin position="53"/>
        <end position="101"/>
    </location>
</feature>
<gene>
    <name evidence="3" type="ORF">IAG43_31495</name>
</gene>
<evidence type="ECO:0000256" key="1">
    <source>
        <dbReference type="SAM" id="MobiDB-lite"/>
    </source>
</evidence>
<dbReference type="RefSeq" id="WP_187744041.1">
    <property type="nucleotide sequence ID" value="NZ_CP060825.1"/>
</dbReference>
<feature type="signal peptide" evidence="2">
    <location>
        <begin position="1"/>
        <end position="43"/>
    </location>
</feature>
<sequence length="127" mass="13125">MTAPVHPSVPAAPRRCAARPPRVPAVLLLLLSLVSLVSLLALAATAAPSHAPLDLRVPVQGSSDAGGQAEEGEAGQSSARASRTASRAVRPAGRVASPRCGRRAPVRVRPVAGRPVPRALRWTVLRC</sequence>
<dbReference type="KEGG" id="sgj:IAG43_31495"/>
<proteinExistence type="predicted"/>
<name>A0A7H0I2H2_9ACTN</name>
<keyword evidence="4" id="KW-1185">Reference proteome</keyword>
<evidence type="ECO:0000313" key="3">
    <source>
        <dbReference type="EMBL" id="QNP66988.1"/>
    </source>
</evidence>
<dbReference type="EMBL" id="CP060825">
    <property type="protein sequence ID" value="QNP66988.1"/>
    <property type="molecule type" value="Genomic_DNA"/>
</dbReference>
<dbReference type="AlphaFoldDB" id="A0A7H0I2H2"/>
<evidence type="ECO:0000256" key="2">
    <source>
        <dbReference type="SAM" id="SignalP"/>
    </source>
</evidence>
<accession>A0A7H0I2H2</accession>
<dbReference type="Proteomes" id="UP000516230">
    <property type="component" value="Chromosome"/>
</dbReference>
<feature type="chain" id="PRO_5028969632" evidence="2">
    <location>
        <begin position="44"/>
        <end position="127"/>
    </location>
</feature>
<protein>
    <submittedName>
        <fullName evidence="3">Uncharacterized protein</fullName>
    </submittedName>
</protein>
<reference evidence="3 4" key="1">
    <citation type="submission" date="2020-08" db="EMBL/GenBank/DDBJ databases">
        <title>A novel species.</title>
        <authorList>
            <person name="Gao J."/>
        </authorList>
    </citation>
    <scope>NUCLEOTIDE SEQUENCE [LARGE SCALE GENOMIC DNA]</scope>
    <source>
        <strain evidence="3 4">CRPJ-33</strain>
    </source>
</reference>
<feature type="compositionally biased region" description="Low complexity" evidence="1">
    <location>
        <begin position="61"/>
        <end position="90"/>
    </location>
</feature>